<feature type="region of interest" description="Disordered" evidence="1">
    <location>
        <begin position="263"/>
        <end position="364"/>
    </location>
</feature>
<name>A0A7S4FB52_CHRCT</name>
<proteinExistence type="predicted"/>
<feature type="compositionally biased region" description="Low complexity" evidence="1">
    <location>
        <begin position="299"/>
        <end position="313"/>
    </location>
</feature>
<dbReference type="AlphaFoldDB" id="A0A7S4FB52"/>
<feature type="region of interest" description="Disordered" evidence="1">
    <location>
        <begin position="1"/>
        <end position="37"/>
    </location>
</feature>
<feature type="compositionally biased region" description="Low complexity" evidence="1">
    <location>
        <begin position="332"/>
        <end position="352"/>
    </location>
</feature>
<protein>
    <submittedName>
        <fullName evidence="2">Uncharacterized protein</fullName>
    </submittedName>
</protein>
<feature type="compositionally biased region" description="Low complexity" evidence="1">
    <location>
        <begin position="1"/>
        <end position="26"/>
    </location>
</feature>
<evidence type="ECO:0000313" key="2">
    <source>
        <dbReference type="EMBL" id="CAE0784040.1"/>
    </source>
</evidence>
<gene>
    <name evidence="2" type="ORF">PCAR00345_LOCUS36745</name>
</gene>
<dbReference type="EMBL" id="HBIZ01058514">
    <property type="protein sequence ID" value="CAE0784040.1"/>
    <property type="molecule type" value="Transcribed_RNA"/>
</dbReference>
<feature type="region of interest" description="Disordered" evidence="1">
    <location>
        <begin position="166"/>
        <end position="204"/>
    </location>
</feature>
<evidence type="ECO:0000256" key="1">
    <source>
        <dbReference type="SAM" id="MobiDB-lite"/>
    </source>
</evidence>
<feature type="compositionally biased region" description="Low complexity" evidence="1">
    <location>
        <begin position="263"/>
        <end position="292"/>
    </location>
</feature>
<feature type="region of interest" description="Disordered" evidence="1">
    <location>
        <begin position="68"/>
        <end position="88"/>
    </location>
</feature>
<organism evidence="2">
    <name type="scientific">Chrysotila carterae</name>
    <name type="common">Marine alga</name>
    <name type="synonym">Syracosphaera carterae</name>
    <dbReference type="NCBI Taxonomy" id="13221"/>
    <lineage>
        <taxon>Eukaryota</taxon>
        <taxon>Haptista</taxon>
        <taxon>Haptophyta</taxon>
        <taxon>Prymnesiophyceae</taxon>
        <taxon>Isochrysidales</taxon>
        <taxon>Isochrysidaceae</taxon>
        <taxon>Chrysotila</taxon>
    </lineage>
</organism>
<feature type="compositionally biased region" description="Polar residues" evidence="1">
    <location>
        <begin position="353"/>
        <end position="364"/>
    </location>
</feature>
<accession>A0A7S4FB52</accession>
<sequence length="406" mass="42948">MLSSSASVASQETSASTRTAASTRSAPARIVPSRRSHAAPANLGSAMYIGPWQEFALGRALSQNNRGLRRGVPSVQEEPGPSGFGTSEIANLPTDADLAKFVETFKDVASQLDEEGAKNLLMWSPLFMPTVQTLLQPGGAAAVPAPSNQAQRIARDRVASEVARGLSATAKGSRNGSATAARPKQKSSGAAKKSAATDVRAQRDDRLERLRKLYGCGGVPPAEAAEGGSAAAVDSGDAASAVSPAAVPLANVSALHDLDTRESFAASPVRSPSRAARQASATQQPQSATLQSFPQPSHQQYQQYQQMYQQTYQRHYPVGEPRPHSPVGGACAPAASSPSRSSLRTPPRSPLRWQTSKAEPKQFSSQLAFNNATAAYTADMNLLTDEWEDEVDDLLEWTKALPDDGR</sequence>
<reference evidence="2" key="1">
    <citation type="submission" date="2021-01" db="EMBL/GenBank/DDBJ databases">
        <authorList>
            <person name="Corre E."/>
            <person name="Pelletier E."/>
            <person name="Niang G."/>
            <person name="Scheremetjew M."/>
            <person name="Finn R."/>
            <person name="Kale V."/>
            <person name="Holt S."/>
            <person name="Cochrane G."/>
            <person name="Meng A."/>
            <person name="Brown T."/>
            <person name="Cohen L."/>
        </authorList>
    </citation>
    <scope>NUCLEOTIDE SEQUENCE</scope>
    <source>
        <strain evidence="2">CCMP645</strain>
    </source>
</reference>
<feature type="compositionally biased region" description="Low complexity" evidence="1">
    <location>
        <begin position="186"/>
        <end position="196"/>
    </location>
</feature>